<dbReference type="SUPFAM" id="SSF103256">
    <property type="entry name" value="Hypothetical protein TM0160"/>
    <property type="match status" value="1"/>
</dbReference>
<organism evidence="2 3">
    <name type="scientific">Propioniciclava soli</name>
    <dbReference type="NCBI Taxonomy" id="2775081"/>
    <lineage>
        <taxon>Bacteria</taxon>
        <taxon>Bacillati</taxon>
        <taxon>Actinomycetota</taxon>
        <taxon>Actinomycetes</taxon>
        <taxon>Propionibacteriales</taxon>
        <taxon>Propionibacteriaceae</taxon>
        <taxon>Propioniciclava</taxon>
    </lineage>
</organism>
<dbReference type="EMBL" id="CP115965">
    <property type="protein sequence ID" value="WZX00084.1"/>
    <property type="molecule type" value="Genomic_DNA"/>
</dbReference>
<dbReference type="InterPro" id="IPR003729">
    <property type="entry name" value="Bi_nuclease_dom"/>
</dbReference>
<dbReference type="Pfam" id="PF02577">
    <property type="entry name" value="BFN_dom"/>
    <property type="match status" value="1"/>
</dbReference>
<sequence length="168" mass="17143">MIALQFVEVRVTGVADEPLLLLKETDGVRVLPVWTTAVGANAVLSALETPGDEHHPGTHDLVLDALAALGGVIDEVRVVGYADGVFDAEVVVGGTPVPARVSDAVALALRGGAPLLAQEAVMDAAAVGGRAATGPDLLGGTDAQMERFRAFLDSINPDDFDTGPAAQP</sequence>
<protein>
    <submittedName>
        <fullName evidence="2">Bifunctional nuclease family protein</fullName>
    </submittedName>
</protein>
<name>A0ABZ3CBH1_9ACTN</name>
<dbReference type="Proteomes" id="UP001434337">
    <property type="component" value="Chromosome"/>
</dbReference>
<evidence type="ECO:0000313" key="2">
    <source>
        <dbReference type="EMBL" id="WZX00084.1"/>
    </source>
</evidence>
<evidence type="ECO:0000259" key="1">
    <source>
        <dbReference type="PROSITE" id="PS51658"/>
    </source>
</evidence>
<keyword evidence="3" id="KW-1185">Reference proteome</keyword>
<accession>A0ABZ3CBH1</accession>
<proteinExistence type="predicted"/>
<feature type="domain" description="BFN" evidence="1">
    <location>
        <begin position="1"/>
        <end position="129"/>
    </location>
</feature>
<gene>
    <name evidence="2" type="ORF">PCC79_07860</name>
</gene>
<evidence type="ECO:0000313" key="3">
    <source>
        <dbReference type="Proteomes" id="UP001434337"/>
    </source>
</evidence>
<dbReference type="InterPro" id="IPR036104">
    <property type="entry name" value="BFN_sf"/>
</dbReference>
<dbReference type="Gene3D" id="3.10.690.10">
    <property type="entry name" value="Bifunctional nuclease domain"/>
    <property type="match status" value="1"/>
</dbReference>
<reference evidence="2 3" key="1">
    <citation type="journal article" date="2023" name="Environ Microbiome">
        <title>A coral-associated actinobacterium mitigates coral bleaching under heat stress.</title>
        <authorList>
            <person name="Li J."/>
            <person name="Zou Y."/>
            <person name="Li Q."/>
            <person name="Zhang J."/>
            <person name="Bourne D.G."/>
            <person name="Lyu Y."/>
            <person name="Liu C."/>
            <person name="Zhang S."/>
        </authorList>
    </citation>
    <scope>NUCLEOTIDE SEQUENCE [LARGE SCALE GENOMIC DNA]</scope>
    <source>
        <strain evidence="2 3">SCSIO 13291</strain>
    </source>
</reference>
<dbReference type="RefSeq" id="WP_342373472.1">
    <property type="nucleotide sequence ID" value="NZ_CP115965.1"/>
</dbReference>
<dbReference type="PROSITE" id="PS51658">
    <property type="entry name" value="BFN"/>
    <property type="match status" value="1"/>
</dbReference>